<dbReference type="AlphaFoldDB" id="A0AA46S7V8"/>
<dbReference type="PANTHER" id="PTHR34047">
    <property type="entry name" value="NUCLEAR INTRON MATURASE 1, MITOCHONDRIAL-RELATED"/>
    <property type="match status" value="1"/>
</dbReference>
<evidence type="ECO:0000259" key="2">
    <source>
        <dbReference type="PROSITE" id="PS50878"/>
    </source>
</evidence>
<dbReference type="Proteomes" id="UP001164081">
    <property type="component" value="Chromosome"/>
</dbReference>
<sequence>MIKIDINFFQNRQRKYLHFDHPIHPQKIYDYVTNPQNIESHAFHPFIHFELKTRKIKKDKKKIIKIKGHKDRYAIIKCPPKIRPIKYSSHIDGHIYAYYAALLTPKYEELLEESNLSENILAFRKLPNSPNNIHFAKQVFDEIKIRKNCVALCYDIKSFFDELDHTILKNAWLQVLNTDILPKDHYQVYKSITKFSYVERKKVYEILGLSINKNHKNLKRLCSSNDFRNKIRKNNLIIKENKTKGIPQGSAISAFLSNIYMFDFDKNIKIYLSKYNASYYRYCDDILIICDIDLGIKIGYEIEKRIQKLKVQIHQEKTKRVYFQDGLHVYHRPHMSKEPLQYLGFTYNGTKILLRDNGLIQYHHKVSKAIRMTNKKLLRINKSRIKRGEEPLERHKKYIYRRFSYIGKRNYISYALRAASIMKEPSIKQQIKPHWLKIKKNIRKYDVINKEYHLAESIISK</sequence>
<reference evidence="3" key="1">
    <citation type="journal article" date="2022" name="J Glob Antimicrob Resist">
        <title>Comparative analysis of IMP-4- and OXA-58-containing plasmids of three carbapenemase-producing Acinetobacter ursingii strains in the Netherlands.</title>
        <authorList>
            <person name="Hendrickx A.P.A."/>
            <person name="Schade R.P."/>
            <person name="Landman F."/>
            <person name="Bosch T."/>
            <person name="Schouls L.M."/>
            <person name="van Dijk K."/>
        </authorList>
    </citation>
    <scope>NUCLEOTIDE SEQUENCE</scope>
    <source>
        <strain evidence="3">RIVM_C010761</strain>
    </source>
</reference>
<comment type="similarity">
    <text evidence="1">Belongs to the bacterial reverse transcriptase family.</text>
</comment>
<dbReference type="GO" id="GO:0003964">
    <property type="term" value="F:RNA-directed DNA polymerase activity"/>
    <property type="evidence" value="ECO:0007669"/>
    <property type="project" value="UniProtKB-KW"/>
</dbReference>
<dbReference type="InterPro" id="IPR051083">
    <property type="entry name" value="GrpII_Intron_Splice-Mob/Def"/>
</dbReference>
<feature type="domain" description="Reverse transcriptase" evidence="2">
    <location>
        <begin position="1"/>
        <end position="347"/>
    </location>
</feature>
<dbReference type="InterPro" id="IPR000477">
    <property type="entry name" value="RT_dom"/>
</dbReference>
<dbReference type="PANTHER" id="PTHR34047:SF8">
    <property type="entry name" value="PROTEIN YKFC"/>
    <property type="match status" value="1"/>
</dbReference>
<evidence type="ECO:0000256" key="1">
    <source>
        <dbReference type="ARBA" id="ARBA00034120"/>
    </source>
</evidence>
<name>A0AA46S7V8_9GAMM</name>
<organism evidence="3 4">
    <name type="scientific">Acinetobacter ursingii</name>
    <dbReference type="NCBI Taxonomy" id="108980"/>
    <lineage>
        <taxon>Bacteria</taxon>
        <taxon>Pseudomonadati</taxon>
        <taxon>Pseudomonadota</taxon>
        <taxon>Gammaproteobacteria</taxon>
        <taxon>Moraxellales</taxon>
        <taxon>Moraxellaceae</taxon>
        <taxon>Acinetobacter</taxon>
    </lineage>
</organism>
<proteinExistence type="inferred from homology"/>
<dbReference type="NCBIfam" id="NF041746">
    <property type="entry name" value="Drt2"/>
    <property type="match status" value="1"/>
</dbReference>
<dbReference type="Pfam" id="PF00078">
    <property type="entry name" value="RVT_1"/>
    <property type="match status" value="1"/>
</dbReference>
<dbReference type="RefSeq" id="WP_262727349.1">
    <property type="nucleotide sequence ID" value="NZ_CP089044.1"/>
</dbReference>
<dbReference type="SUPFAM" id="SSF56672">
    <property type="entry name" value="DNA/RNA polymerases"/>
    <property type="match status" value="1"/>
</dbReference>
<gene>
    <name evidence="3" type="ORF">LSO58_15135</name>
</gene>
<dbReference type="InterPro" id="IPR043502">
    <property type="entry name" value="DNA/RNA_pol_sf"/>
</dbReference>
<keyword evidence="3" id="KW-0695">RNA-directed DNA polymerase</keyword>
<dbReference type="PROSITE" id="PS50878">
    <property type="entry name" value="RT_POL"/>
    <property type="match status" value="1"/>
</dbReference>
<evidence type="ECO:0000313" key="4">
    <source>
        <dbReference type="Proteomes" id="UP001164081"/>
    </source>
</evidence>
<keyword evidence="3" id="KW-0548">Nucleotidyltransferase</keyword>
<dbReference type="EMBL" id="CP089044">
    <property type="protein sequence ID" value="UYF75118.1"/>
    <property type="molecule type" value="Genomic_DNA"/>
</dbReference>
<protein>
    <submittedName>
        <fullName evidence="3">RNA-directed DNA polymerase</fullName>
    </submittedName>
</protein>
<keyword evidence="3" id="KW-0808">Transferase</keyword>
<evidence type="ECO:0000313" key="3">
    <source>
        <dbReference type="EMBL" id="UYF75118.1"/>
    </source>
</evidence>
<accession>A0AA46S7V8</accession>